<dbReference type="Pfam" id="PF00899">
    <property type="entry name" value="ThiF"/>
    <property type="match status" value="1"/>
</dbReference>
<dbReference type="STRING" id="322505.SAMN04487836_11440"/>
<accession>A0A1H6Q4S8</accession>
<dbReference type="AlphaFoldDB" id="A0A1H6Q4S8"/>
<name>A0A1H6Q4S8_9FIRM</name>
<dbReference type="Proteomes" id="UP000183028">
    <property type="component" value="Unassembled WGS sequence"/>
</dbReference>
<protein>
    <submittedName>
        <fullName evidence="2">ThiF family protein</fullName>
    </submittedName>
</protein>
<organism evidence="2 3">
    <name type="scientific">Sharpea azabuensis</name>
    <dbReference type="NCBI Taxonomy" id="322505"/>
    <lineage>
        <taxon>Bacteria</taxon>
        <taxon>Bacillati</taxon>
        <taxon>Bacillota</taxon>
        <taxon>Erysipelotrichia</taxon>
        <taxon>Erysipelotrichales</taxon>
        <taxon>Coprobacillaceae</taxon>
        <taxon>Sharpea</taxon>
    </lineage>
</organism>
<dbReference type="Gene3D" id="3.40.50.720">
    <property type="entry name" value="NAD(P)-binding Rossmann-like Domain"/>
    <property type="match status" value="1"/>
</dbReference>
<dbReference type="GO" id="GO:0008641">
    <property type="term" value="F:ubiquitin-like modifier activating enzyme activity"/>
    <property type="evidence" value="ECO:0007669"/>
    <property type="project" value="InterPro"/>
</dbReference>
<sequence>MQDADIILDCVDNLATRYLLDDLCSKRSTPVFFSAVEGFKGFIYSRKKSNYPPYPDIFKLANHPDCRQKASFGAGVGLISCLQCLEVIKYLTFEENEGPFIMDVDMKNNIFNIIRLEEESAL</sequence>
<keyword evidence="3" id="KW-1185">Reference proteome</keyword>
<dbReference type="InterPro" id="IPR000594">
    <property type="entry name" value="ThiF_NAD_FAD-bd"/>
</dbReference>
<dbReference type="SUPFAM" id="SSF69572">
    <property type="entry name" value="Activating enzymes of the ubiquitin-like proteins"/>
    <property type="match status" value="1"/>
</dbReference>
<dbReference type="eggNOG" id="COG0476">
    <property type="taxonomic scope" value="Bacteria"/>
</dbReference>
<evidence type="ECO:0000313" key="3">
    <source>
        <dbReference type="Proteomes" id="UP000183028"/>
    </source>
</evidence>
<feature type="domain" description="THIF-type NAD/FAD binding fold" evidence="1">
    <location>
        <begin position="2"/>
        <end position="117"/>
    </location>
</feature>
<gene>
    <name evidence="2" type="ORF">SAMN04487834_100214</name>
</gene>
<dbReference type="EMBL" id="FNYK01000002">
    <property type="protein sequence ID" value="SEI38821.1"/>
    <property type="molecule type" value="Genomic_DNA"/>
</dbReference>
<evidence type="ECO:0000259" key="1">
    <source>
        <dbReference type="Pfam" id="PF00899"/>
    </source>
</evidence>
<evidence type="ECO:0000313" key="2">
    <source>
        <dbReference type="EMBL" id="SEI38821.1"/>
    </source>
</evidence>
<reference evidence="3" key="1">
    <citation type="submission" date="2016-10" db="EMBL/GenBank/DDBJ databases">
        <authorList>
            <person name="Varghese N."/>
        </authorList>
    </citation>
    <scope>NUCLEOTIDE SEQUENCE [LARGE SCALE GENOMIC DNA]</scope>
    <source>
        <strain evidence="3">DSM 20406</strain>
    </source>
</reference>
<proteinExistence type="predicted"/>
<dbReference type="InterPro" id="IPR035985">
    <property type="entry name" value="Ubiquitin-activating_enz"/>
</dbReference>